<reference evidence="2" key="1">
    <citation type="submission" date="2021-09" db="EMBL/GenBank/DDBJ databases">
        <title>The genome of Mauremys mutica provides insights into the evolution of semi-aquatic lifestyle.</title>
        <authorList>
            <person name="Gong S."/>
            <person name="Gao Y."/>
        </authorList>
    </citation>
    <scope>NUCLEOTIDE SEQUENCE</scope>
    <source>
        <strain evidence="2">MM-2020</strain>
        <tissue evidence="2">Muscle</tissue>
    </source>
</reference>
<keyword evidence="3" id="KW-1185">Reference proteome</keyword>
<feature type="region of interest" description="Disordered" evidence="1">
    <location>
        <begin position="106"/>
        <end position="137"/>
    </location>
</feature>
<evidence type="ECO:0000256" key="1">
    <source>
        <dbReference type="SAM" id="MobiDB-lite"/>
    </source>
</evidence>
<accession>A0A9D4AYL3</accession>
<sequence length="137" mass="14584">MAACCPLGHGAGSLDSWVPRLVLHQPGCAPSACPLQGQQLQAPVSPSARQELGTACSGPQQRPLQTARCRPEAKPQAGVQLPWRSVGVIELRAPCFPWRGWGSPNMPGQQGLLDLPLGRPSTNTRQQPPLKQPEEGT</sequence>
<gene>
    <name evidence="2" type="ORF">KIL84_008620</name>
</gene>
<feature type="compositionally biased region" description="Low complexity" evidence="1">
    <location>
        <begin position="107"/>
        <end position="118"/>
    </location>
</feature>
<comment type="caution">
    <text evidence="2">The sequence shown here is derived from an EMBL/GenBank/DDBJ whole genome shotgun (WGS) entry which is preliminary data.</text>
</comment>
<evidence type="ECO:0000313" key="3">
    <source>
        <dbReference type="Proteomes" id="UP000827986"/>
    </source>
</evidence>
<protein>
    <submittedName>
        <fullName evidence="2">Uncharacterized protein</fullName>
    </submittedName>
</protein>
<proteinExistence type="predicted"/>
<evidence type="ECO:0000313" key="2">
    <source>
        <dbReference type="EMBL" id="KAH1174629.1"/>
    </source>
</evidence>
<organism evidence="2 3">
    <name type="scientific">Mauremys mutica</name>
    <name type="common">yellowpond turtle</name>
    <dbReference type="NCBI Taxonomy" id="74926"/>
    <lineage>
        <taxon>Eukaryota</taxon>
        <taxon>Metazoa</taxon>
        <taxon>Chordata</taxon>
        <taxon>Craniata</taxon>
        <taxon>Vertebrata</taxon>
        <taxon>Euteleostomi</taxon>
        <taxon>Archelosauria</taxon>
        <taxon>Testudinata</taxon>
        <taxon>Testudines</taxon>
        <taxon>Cryptodira</taxon>
        <taxon>Durocryptodira</taxon>
        <taxon>Testudinoidea</taxon>
        <taxon>Geoemydidae</taxon>
        <taxon>Geoemydinae</taxon>
        <taxon>Mauremys</taxon>
    </lineage>
</organism>
<feature type="compositionally biased region" description="Polar residues" evidence="1">
    <location>
        <begin position="39"/>
        <end position="48"/>
    </location>
</feature>
<dbReference type="EMBL" id="JAHDVG010000479">
    <property type="protein sequence ID" value="KAH1174629.1"/>
    <property type="molecule type" value="Genomic_DNA"/>
</dbReference>
<name>A0A9D4AYL3_9SAUR</name>
<dbReference type="Proteomes" id="UP000827986">
    <property type="component" value="Unassembled WGS sequence"/>
</dbReference>
<feature type="compositionally biased region" description="Polar residues" evidence="1">
    <location>
        <begin position="120"/>
        <end position="129"/>
    </location>
</feature>
<dbReference type="AlphaFoldDB" id="A0A9D4AYL3"/>
<feature type="region of interest" description="Disordered" evidence="1">
    <location>
        <begin position="39"/>
        <end position="76"/>
    </location>
</feature>